<evidence type="ECO:0000313" key="2">
    <source>
        <dbReference type="EMBL" id="KAG2306617.1"/>
    </source>
</evidence>
<evidence type="ECO:0000259" key="1">
    <source>
        <dbReference type="Pfam" id="PF14111"/>
    </source>
</evidence>
<feature type="domain" description="DUF4283" evidence="1">
    <location>
        <begin position="12"/>
        <end position="67"/>
    </location>
</feature>
<proteinExistence type="predicted"/>
<dbReference type="EMBL" id="JAAMPC010000006">
    <property type="protein sequence ID" value="KAG2306617.1"/>
    <property type="molecule type" value="Genomic_DNA"/>
</dbReference>
<name>A0A8X7V914_BRACI</name>
<dbReference type="OrthoDB" id="1080235at2759"/>
<dbReference type="Pfam" id="PF14111">
    <property type="entry name" value="DUF4283"/>
    <property type="match status" value="1"/>
</dbReference>
<organism evidence="2 3">
    <name type="scientific">Brassica carinata</name>
    <name type="common">Ethiopian mustard</name>
    <name type="synonym">Abyssinian cabbage</name>
    <dbReference type="NCBI Taxonomy" id="52824"/>
    <lineage>
        <taxon>Eukaryota</taxon>
        <taxon>Viridiplantae</taxon>
        <taxon>Streptophyta</taxon>
        <taxon>Embryophyta</taxon>
        <taxon>Tracheophyta</taxon>
        <taxon>Spermatophyta</taxon>
        <taxon>Magnoliopsida</taxon>
        <taxon>eudicotyledons</taxon>
        <taxon>Gunneridae</taxon>
        <taxon>Pentapetalae</taxon>
        <taxon>rosids</taxon>
        <taxon>malvids</taxon>
        <taxon>Brassicales</taxon>
        <taxon>Brassicaceae</taxon>
        <taxon>Brassiceae</taxon>
        <taxon>Brassica</taxon>
    </lineage>
</organism>
<protein>
    <recommendedName>
        <fullName evidence="1">DUF4283 domain-containing protein</fullName>
    </recommendedName>
</protein>
<accession>A0A8X7V914</accession>
<dbReference type="AlphaFoldDB" id="A0A8X7V914"/>
<evidence type="ECO:0000313" key="3">
    <source>
        <dbReference type="Proteomes" id="UP000886595"/>
    </source>
</evidence>
<reference evidence="2 3" key="1">
    <citation type="submission" date="2020-02" db="EMBL/GenBank/DDBJ databases">
        <authorList>
            <person name="Ma Q."/>
            <person name="Huang Y."/>
            <person name="Song X."/>
            <person name="Pei D."/>
        </authorList>
    </citation>
    <scope>NUCLEOTIDE SEQUENCE [LARGE SCALE GENOMIC DNA]</scope>
    <source>
        <strain evidence="2">Sxm20200214</strain>
        <tissue evidence="2">Leaf</tissue>
    </source>
</reference>
<keyword evidence="3" id="KW-1185">Reference proteome</keyword>
<sequence>MAFSYKQGSGSKKKNVEKLIAFMPQRWGMQDKITANDLGNGHFLFSFDNEDDLESMLKLGPFYFNFCLCILV</sequence>
<comment type="caution">
    <text evidence="2">The sequence shown here is derived from an EMBL/GenBank/DDBJ whole genome shotgun (WGS) entry which is preliminary data.</text>
</comment>
<dbReference type="Proteomes" id="UP000886595">
    <property type="component" value="Unassembled WGS sequence"/>
</dbReference>
<gene>
    <name evidence="2" type="ORF">Bca52824_026365</name>
</gene>
<dbReference type="InterPro" id="IPR025558">
    <property type="entry name" value="DUF4283"/>
</dbReference>